<dbReference type="Proteomes" id="UP000322234">
    <property type="component" value="Unassembled WGS sequence"/>
</dbReference>
<reference evidence="2" key="1">
    <citation type="submission" date="2019-10" db="EMBL/GenBank/DDBJ databases">
        <title>The sequence and de novo assembly of the wild yak genome.</title>
        <authorList>
            <person name="Liu Y."/>
        </authorList>
    </citation>
    <scope>NUCLEOTIDE SEQUENCE [LARGE SCALE GENOMIC DNA]</scope>
    <source>
        <strain evidence="2">WY2019</strain>
    </source>
</reference>
<organism evidence="2 3">
    <name type="scientific">Bos mutus</name>
    <name type="common">wild yak</name>
    <dbReference type="NCBI Taxonomy" id="72004"/>
    <lineage>
        <taxon>Eukaryota</taxon>
        <taxon>Metazoa</taxon>
        <taxon>Chordata</taxon>
        <taxon>Craniata</taxon>
        <taxon>Vertebrata</taxon>
        <taxon>Euteleostomi</taxon>
        <taxon>Mammalia</taxon>
        <taxon>Eutheria</taxon>
        <taxon>Laurasiatheria</taxon>
        <taxon>Artiodactyla</taxon>
        <taxon>Ruminantia</taxon>
        <taxon>Pecora</taxon>
        <taxon>Bovidae</taxon>
        <taxon>Bovinae</taxon>
        <taxon>Bos</taxon>
    </lineage>
</organism>
<protein>
    <submittedName>
        <fullName evidence="2">Uncharacterized protein</fullName>
    </submittedName>
</protein>
<dbReference type="EMBL" id="VBQZ03000240">
    <property type="protein sequence ID" value="MXQ98409.1"/>
    <property type="molecule type" value="Genomic_DNA"/>
</dbReference>
<feature type="compositionally biased region" description="Polar residues" evidence="1">
    <location>
        <begin position="1"/>
        <end position="10"/>
    </location>
</feature>
<feature type="region of interest" description="Disordered" evidence="1">
    <location>
        <begin position="1"/>
        <end position="29"/>
    </location>
</feature>
<feature type="compositionally biased region" description="Basic and acidic residues" evidence="1">
    <location>
        <begin position="50"/>
        <end position="76"/>
    </location>
</feature>
<proteinExistence type="predicted"/>
<accession>A0A6B0S6Q5</accession>
<keyword evidence="3" id="KW-1185">Reference proteome</keyword>
<gene>
    <name evidence="2" type="ORF">E5288_WYG015432</name>
</gene>
<evidence type="ECO:0000256" key="1">
    <source>
        <dbReference type="SAM" id="MobiDB-lite"/>
    </source>
</evidence>
<feature type="region of interest" description="Disordered" evidence="1">
    <location>
        <begin position="50"/>
        <end position="83"/>
    </location>
</feature>
<evidence type="ECO:0000313" key="2">
    <source>
        <dbReference type="EMBL" id="MXQ98409.1"/>
    </source>
</evidence>
<evidence type="ECO:0000313" key="3">
    <source>
        <dbReference type="Proteomes" id="UP000322234"/>
    </source>
</evidence>
<name>A0A6B0S6Q5_9CETA</name>
<dbReference type="AlphaFoldDB" id="A0A6B0S6Q5"/>
<comment type="caution">
    <text evidence="2">The sequence shown here is derived from an EMBL/GenBank/DDBJ whole genome shotgun (WGS) entry which is preliminary data.</text>
</comment>
<sequence>MENKTVIQQVEDNEGDHEHQDGVGGSGLWGASVVSSGGVDILHPLVVSVQEKHHGATGPDHEANKHDIRDEPKVDKACGSTCN</sequence>